<gene>
    <name evidence="1" type="ORF">DY000_02052525</name>
</gene>
<comment type="caution">
    <text evidence="1">The sequence shown here is derived from an EMBL/GenBank/DDBJ whole genome shotgun (WGS) entry which is preliminary data.</text>
</comment>
<dbReference type="EMBL" id="QGKV02002055">
    <property type="protein sequence ID" value="KAF3495569.1"/>
    <property type="molecule type" value="Genomic_DNA"/>
</dbReference>
<protein>
    <submittedName>
        <fullName evidence="1">Uncharacterized protein</fullName>
    </submittedName>
</protein>
<organism evidence="1 2">
    <name type="scientific">Brassica cretica</name>
    <name type="common">Mustard</name>
    <dbReference type="NCBI Taxonomy" id="69181"/>
    <lineage>
        <taxon>Eukaryota</taxon>
        <taxon>Viridiplantae</taxon>
        <taxon>Streptophyta</taxon>
        <taxon>Embryophyta</taxon>
        <taxon>Tracheophyta</taxon>
        <taxon>Spermatophyta</taxon>
        <taxon>Magnoliopsida</taxon>
        <taxon>eudicotyledons</taxon>
        <taxon>Gunneridae</taxon>
        <taxon>Pentapetalae</taxon>
        <taxon>rosids</taxon>
        <taxon>malvids</taxon>
        <taxon>Brassicales</taxon>
        <taxon>Brassicaceae</taxon>
        <taxon>Brassiceae</taxon>
        <taxon>Brassica</taxon>
    </lineage>
</organism>
<dbReference type="Proteomes" id="UP000266723">
    <property type="component" value="Unassembled WGS sequence"/>
</dbReference>
<accession>A0ABQ7ACX7</accession>
<evidence type="ECO:0000313" key="1">
    <source>
        <dbReference type="EMBL" id="KAF3495569.1"/>
    </source>
</evidence>
<keyword evidence="2" id="KW-1185">Reference proteome</keyword>
<sequence length="168" mass="18750">MGPDACAATPRAPHVWLHVQDTCRTPPLLPYVRLHDCNSCKAPQHHTHGWPHASGACADTPRAWLIHLVLLLVKLHLQLPCTVTPRASVDTQLAGQLTPRYDHMQRATSSFSVCSSDFDSFGEFSSHDQSKIFFYGLSDALNNFNKLHLISEVEGKYVPSLRLPRKIS</sequence>
<reference evidence="1 2" key="1">
    <citation type="journal article" date="2020" name="BMC Genomics">
        <title>Intraspecific diversification of the crop wild relative Brassica cretica Lam. using demographic model selection.</title>
        <authorList>
            <person name="Kioukis A."/>
            <person name="Michalopoulou V.A."/>
            <person name="Briers L."/>
            <person name="Pirintsos S."/>
            <person name="Studholme D.J."/>
            <person name="Pavlidis P."/>
            <person name="Sarris P.F."/>
        </authorList>
    </citation>
    <scope>NUCLEOTIDE SEQUENCE [LARGE SCALE GENOMIC DNA]</scope>
    <source>
        <strain evidence="2">cv. PFS-1207/04</strain>
    </source>
</reference>
<name>A0ABQ7ACX7_BRACR</name>
<evidence type="ECO:0000313" key="2">
    <source>
        <dbReference type="Proteomes" id="UP000266723"/>
    </source>
</evidence>
<proteinExistence type="predicted"/>